<name>A0ABR2FAG1_9ROSI</name>
<evidence type="ECO:0000256" key="2">
    <source>
        <dbReference type="ARBA" id="ARBA00023157"/>
    </source>
</evidence>
<sequence>MNPLKWLIRIFLMLFLSRFSISADTITLDHFIKDNNDEVIVSSGKIFALGFFSPGSSRNRYVGIWYYQIPGKTVVWVANRDKPVKDTSGILRIDGRGNLALFQGNQSFPVWSTNISIEGVSNSFAEILDSGNLVLLQNDTRKAALWQSFGYPTNTWLSFMKIGFNLRTGLNQSYTSWKSPDDPGVGNCSFRMNPGVSPQMVLYKGSVPLWRTGTWTGKEWSGVPEMTQNFLFRDSFVNTDDEVSFSSDVRNASVIERAVINETGVVQRIIWSNEARSWISLTIPKEKCDLYGHCGPNGYCNPYLDFGMARIFRGDQIEGETKRVVGTYGYMSPDYFPDDMSLNLVGHVWELWKEGKVMEAVDSTLAKLQPLLFLFLTITKT</sequence>
<dbReference type="PROSITE" id="PS50927">
    <property type="entry name" value="BULB_LECTIN"/>
    <property type="match status" value="1"/>
</dbReference>
<dbReference type="CDD" id="cd00028">
    <property type="entry name" value="B_lectin"/>
    <property type="match status" value="1"/>
</dbReference>
<dbReference type="InterPro" id="IPR036426">
    <property type="entry name" value="Bulb-type_lectin_dom_sf"/>
</dbReference>
<dbReference type="SUPFAM" id="SSF51110">
    <property type="entry name" value="alpha-D-mannose-specific plant lectins"/>
    <property type="match status" value="1"/>
</dbReference>
<feature type="chain" id="PRO_5047522052" description="Bulb-type lectin domain-containing protein" evidence="4">
    <location>
        <begin position="23"/>
        <end position="381"/>
    </location>
</feature>
<reference evidence="6 7" key="1">
    <citation type="journal article" date="2024" name="G3 (Bethesda)">
        <title>Genome assembly of Hibiscus sabdariffa L. provides insights into metabolisms of medicinal natural products.</title>
        <authorList>
            <person name="Kim T."/>
        </authorList>
    </citation>
    <scope>NUCLEOTIDE SEQUENCE [LARGE SCALE GENOMIC DNA]</scope>
    <source>
        <strain evidence="6">TK-2024</strain>
        <tissue evidence="6">Old leaves</tissue>
    </source>
</reference>
<dbReference type="PANTHER" id="PTHR32444:SF63">
    <property type="entry name" value="G-TYPE LECTIN S-RECEPTOR-LIKE SERINE_THREONINE-PROTEIN KINASE RKS1"/>
    <property type="match status" value="1"/>
</dbReference>
<proteinExistence type="predicted"/>
<dbReference type="Pfam" id="PF01453">
    <property type="entry name" value="B_lectin"/>
    <property type="match status" value="1"/>
</dbReference>
<dbReference type="InterPro" id="IPR000858">
    <property type="entry name" value="S_locus_glycoprot_dom"/>
</dbReference>
<keyword evidence="3" id="KW-0325">Glycoprotein</keyword>
<gene>
    <name evidence="6" type="ORF">V6N12_062991</name>
</gene>
<keyword evidence="2" id="KW-1015">Disulfide bond</keyword>
<evidence type="ECO:0000313" key="6">
    <source>
        <dbReference type="EMBL" id="KAK8575316.1"/>
    </source>
</evidence>
<accession>A0ABR2FAG1</accession>
<dbReference type="Proteomes" id="UP001472677">
    <property type="component" value="Unassembled WGS sequence"/>
</dbReference>
<evidence type="ECO:0000256" key="4">
    <source>
        <dbReference type="SAM" id="SignalP"/>
    </source>
</evidence>
<dbReference type="InterPro" id="IPR001480">
    <property type="entry name" value="Bulb-type_lectin_dom"/>
</dbReference>
<dbReference type="Pfam" id="PF00954">
    <property type="entry name" value="S_locus_glycop"/>
    <property type="match status" value="1"/>
</dbReference>
<comment type="caution">
    <text evidence="6">The sequence shown here is derived from an EMBL/GenBank/DDBJ whole genome shotgun (WGS) entry which is preliminary data.</text>
</comment>
<dbReference type="Gene3D" id="2.90.10.10">
    <property type="entry name" value="Bulb-type lectin domain"/>
    <property type="match status" value="1"/>
</dbReference>
<feature type="signal peptide" evidence="4">
    <location>
        <begin position="1"/>
        <end position="22"/>
    </location>
</feature>
<dbReference type="EMBL" id="JBBPBM010000007">
    <property type="protein sequence ID" value="KAK8575316.1"/>
    <property type="molecule type" value="Genomic_DNA"/>
</dbReference>
<dbReference type="InterPro" id="IPR011009">
    <property type="entry name" value="Kinase-like_dom_sf"/>
</dbReference>
<keyword evidence="7" id="KW-1185">Reference proteome</keyword>
<keyword evidence="1 4" id="KW-0732">Signal</keyword>
<evidence type="ECO:0000313" key="7">
    <source>
        <dbReference type="Proteomes" id="UP001472677"/>
    </source>
</evidence>
<dbReference type="PANTHER" id="PTHR32444">
    <property type="entry name" value="BULB-TYPE LECTIN DOMAIN-CONTAINING PROTEIN"/>
    <property type="match status" value="1"/>
</dbReference>
<feature type="domain" description="Bulb-type lectin" evidence="5">
    <location>
        <begin position="23"/>
        <end position="148"/>
    </location>
</feature>
<evidence type="ECO:0000256" key="1">
    <source>
        <dbReference type="ARBA" id="ARBA00022729"/>
    </source>
</evidence>
<dbReference type="SMART" id="SM00108">
    <property type="entry name" value="B_lectin"/>
    <property type="match status" value="1"/>
</dbReference>
<organism evidence="6 7">
    <name type="scientific">Hibiscus sabdariffa</name>
    <name type="common">roselle</name>
    <dbReference type="NCBI Taxonomy" id="183260"/>
    <lineage>
        <taxon>Eukaryota</taxon>
        <taxon>Viridiplantae</taxon>
        <taxon>Streptophyta</taxon>
        <taxon>Embryophyta</taxon>
        <taxon>Tracheophyta</taxon>
        <taxon>Spermatophyta</taxon>
        <taxon>Magnoliopsida</taxon>
        <taxon>eudicotyledons</taxon>
        <taxon>Gunneridae</taxon>
        <taxon>Pentapetalae</taxon>
        <taxon>rosids</taxon>
        <taxon>malvids</taxon>
        <taxon>Malvales</taxon>
        <taxon>Malvaceae</taxon>
        <taxon>Malvoideae</taxon>
        <taxon>Hibiscus</taxon>
    </lineage>
</organism>
<evidence type="ECO:0000256" key="3">
    <source>
        <dbReference type="ARBA" id="ARBA00023180"/>
    </source>
</evidence>
<dbReference type="SUPFAM" id="SSF56112">
    <property type="entry name" value="Protein kinase-like (PK-like)"/>
    <property type="match status" value="1"/>
</dbReference>
<protein>
    <recommendedName>
        <fullName evidence="5">Bulb-type lectin domain-containing protein</fullName>
    </recommendedName>
</protein>
<evidence type="ECO:0000259" key="5">
    <source>
        <dbReference type="PROSITE" id="PS50927"/>
    </source>
</evidence>